<evidence type="ECO:0000313" key="4">
    <source>
        <dbReference type="Proteomes" id="UP000469927"/>
    </source>
</evidence>
<dbReference type="RefSeq" id="WP_075192531.1">
    <property type="nucleotide sequence ID" value="NZ_JADKNN010000018.1"/>
</dbReference>
<dbReference type="EMBL" id="MSAE01000005">
    <property type="protein sequence ID" value="PUX16949.1"/>
    <property type="molecule type" value="Genomic_DNA"/>
</dbReference>
<dbReference type="Proteomes" id="UP000469927">
    <property type="component" value="Unassembled WGS sequence"/>
</dbReference>
<dbReference type="AlphaFoldDB" id="A0A2T7AXC3"/>
<keyword evidence="4" id="KW-1185">Reference proteome</keyword>
<dbReference type="EMBL" id="WAGD01000011">
    <property type="protein sequence ID" value="KAB0884617.1"/>
    <property type="molecule type" value="Genomic_DNA"/>
</dbReference>
<reference evidence="2 3" key="1">
    <citation type="submission" date="2016-12" db="EMBL/GenBank/DDBJ databases">
        <title>Analysis of the Molecular Diversity Among Cronobacter Species Isolated from Filth Flies Using a Pan Genomic DNA Microarray.</title>
        <authorList>
            <person name="Pava-Ripoll M."/>
            <person name="Tall B."/>
            <person name="Farber J."/>
            <person name="Fanning S."/>
            <person name="Lehner A."/>
            <person name="Stephan R."/>
            <person name="Pagotto F."/>
            <person name="Iverson C."/>
            <person name="Ziobro G."/>
            <person name="Miller A."/>
            <person name="Pearson R."/>
            <person name="Yan Q."/>
            <person name="Kim M."/>
            <person name="Jeong S."/>
            <person name="Park J."/>
            <person name="Jun S."/>
            <person name="Choi H."/>
            <person name="Chung T."/>
            <person name="Yoo Y."/>
            <person name="Park E."/>
            <person name="Hwang S."/>
            <person name="Lee B."/>
            <person name="Sathyamoorthy V."/>
            <person name="Carter L."/>
            <person name="Mammel M."/>
            <person name="Jackson S."/>
            <person name="Kothary M."/>
            <person name="Patel I."/>
            <person name="Grim C."/>
            <person name="Gopinath G."/>
            <person name="Gangiredla J."/>
            <person name="Chase H."/>
        </authorList>
    </citation>
    <scope>NUCLEOTIDE SEQUENCE [LARGE SCALE GENOMIC DNA]</scope>
    <source>
        <strain evidence="2 3">MOD1-Md1s</strain>
    </source>
</reference>
<gene>
    <name evidence="2" type="ORF">AUN14_04835</name>
    <name evidence="1" type="ORF">FZI19_04945</name>
</gene>
<evidence type="ECO:0000313" key="3">
    <source>
        <dbReference type="Proteomes" id="UP000244378"/>
    </source>
</evidence>
<evidence type="ECO:0000313" key="2">
    <source>
        <dbReference type="EMBL" id="PUX16949.1"/>
    </source>
</evidence>
<sequence>MSEPPSTLHETLSQFFDAFARVRTVEPSPRARKETAPYDSAALISFMDSLAQAFDTHKASAPLFDPWAVAGLSRKEVANTQVLAWLLDPKGSHGFGALALQALLAHVLPVEFHTCRVKAEALPDGNSSERVDIVIDADTFYLLIEAKIDAGEQPDQLARYAAAAARRAGKRASAILFLTPDGRPPRTCSSGDNTRCISWKTLARVLEHGLRPHFREPVEKPPTRHMAEQAARRFLHHIRQF</sequence>
<dbReference type="InterPro" id="IPR029470">
    <property type="entry name" value="PDDEXK_4"/>
</dbReference>
<proteinExistence type="predicted"/>
<dbReference type="Pfam" id="PF14281">
    <property type="entry name" value="PDDEXK_4"/>
    <property type="match status" value="1"/>
</dbReference>
<reference evidence="1 4" key="2">
    <citation type="submission" date="2019-08" db="EMBL/GenBank/DDBJ databases">
        <title>Prevalence, distribution, and phylogeny of type two toxin-antitoxin genes possessed by Cronobacter species where C. sakazakii homologs follow sequence type lineages.</title>
        <authorList>
            <person name="Finkelstein S."/>
            <person name="Negrete F."/>
            <person name="Jang H."/>
            <person name="Gopinath G.R."/>
            <person name="Tall B.D."/>
        </authorList>
    </citation>
    <scope>NUCLEOTIDE SEQUENCE [LARGE SCALE GENOMIC DNA]</scope>
    <source>
        <strain evidence="1 4">MOD1_GK1257</strain>
    </source>
</reference>
<evidence type="ECO:0000313" key="1">
    <source>
        <dbReference type="EMBL" id="KAB0884617.1"/>
    </source>
</evidence>
<dbReference type="OrthoDB" id="6713139at2"/>
<organism evidence="2 3">
    <name type="scientific">Cronobacter muytjensii</name>
    <dbReference type="NCBI Taxonomy" id="413501"/>
    <lineage>
        <taxon>Bacteria</taxon>
        <taxon>Pseudomonadati</taxon>
        <taxon>Pseudomonadota</taxon>
        <taxon>Gammaproteobacteria</taxon>
        <taxon>Enterobacterales</taxon>
        <taxon>Enterobacteriaceae</taxon>
        <taxon>Cronobacter</taxon>
    </lineage>
</organism>
<accession>A0A2T7AXC3</accession>
<name>A0A2T7AXC3_9ENTR</name>
<comment type="caution">
    <text evidence="2">The sequence shown here is derived from an EMBL/GenBank/DDBJ whole genome shotgun (WGS) entry which is preliminary data.</text>
</comment>
<protein>
    <submittedName>
        <fullName evidence="1 2">PD-(D/E)XK nuclease</fullName>
    </submittedName>
</protein>
<dbReference type="Proteomes" id="UP000244378">
    <property type="component" value="Unassembled WGS sequence"/>
</dbReference>